<keyword evidence="3" id="KW-0282">Flagellum</keyword>
<feature type="compositionally biased region" description="Polar residues" evidence="1">
    <location>
        <begin position="42"/>
        <end position="51"/>
    </location>
</feature>
<dbReference type="InterPro" id="IPR021136">
    <property type="entry name" value="Flagellar_hook_control-like_C"/>
</dbReference>
<sequence length="463" mass="47361">MTAIHLPPGSPSGQGLDANTLRAQVSANKLAALTASPGGATVRQSDGTSTGAVELPVRSGAPGQPLAATPTRSTRETLSFAARTILTLLAQGSAAPLRSAGPLLAVPPTRLPEGTTQVRLALMHLVQDSGLFYESHLAQWIAGERGLASLAREPQAGIGRHPYPGAGAGAGGAPQGGAAFGQGSVTGAYGQQPDAPIQPSATAPLPNLLPASPTDAQALSSAIQALAAAEPSQAVLDAALNAARSAASGGPEASADDPAATAGDTGARGADPLRGNETPRSLQAAAQAYRAAANDAARQAGAQTLLGANHDDAQARPDAAPNLAKAEAAPAIHPNTEGIVRQQLELLATQQFRWAGEAWPGTPMQWDIAERQQEHGSSGEHGDTADERTWSSRLVLELPQLGTVEARLTLTPNGLETRLAVQEDRIVRMLDSAQGRLRDNLGARGIDLLHFSIRRDTDAEGTA</sequence>
<comment type="caution">
    <text evidence="3">The sequence shown here is derived from an EMBL/GenBank/DDBJ whole genome shotgun (WGS) entry which is preliminary data.</text>
</comment>
<feature type="region of interest" description="Disordered" evidence="1">
    <location>
        <begin position="158"/>
        <end position="209"/>
    </location>
</feature>
<evidence type="ECO:0000256" key="1">
    <source>
        <dbReference type="SAM" id="MobiDB-lite"/>
    </source>
</evidence>
<dbReference type="AlphaFoldDB" id="A0A5M8BH79"/>
<feature type="region of interest" description="Disordered" evidence="1">
    <location>
        <begin position="247"/>
        <end position="279"/>
    </location>
</feature>
<proteinExistence type="predicted"/>
<feature type="domain" description="Flagellar hook-length control protein-like C-terminal" evidence="2">
    <location>
        <begin position="385"/>
        <end position="458"/>
    </location>
</feature>
<accession>A0A5M8BH79</accession>
<gene>
    <name evidence="3" type="ORF">F1599_02065</name>
</gene>
<organism evidence="3 4">
    <name type="scientific">Cupriavidus cauae</name>
    <dbReference type="NCBI Taxonomy" id="2608999"/>
    <lineage>
        <taxon>Bacteria</taxon>
        <taxon>Pseudomonadati</taxon>
        <taxon>Pseudomonadota</taxon>
        <taxon>Betaproteobacteria</taxon>
        <taxon>Burkholderiales</taxon>
        <taxon>Burkholderiaceae</taxon>
        <taxon>Cupriavidus</taxon>
    </lineage>
</organism>
<protein>
    <submittedName>
        <fullName evidence="3">Flagellar hook-length control protein FliK</fullName>
    </submittedName>
</protein>
<dbReference type="InterPro" id="IPR038610">
    <property type="entry name" value="FliK-like_C_sf"/>
</dbReference>
<dbReference type="Gene3D" id="3.30.750.140">
    <property type="match status" value="1"/>
</dbReference>
<feature type="region of interest" description="Disordered" evidence="1">
    <location>
        <begin position="37"/>
        <end position="74"/>
    </location>
</feature>
<evidence type="ECO:0000313" key="3">
    <source>
        <dbReference type="EMBL" id="KAA6133090.1"/>
    </source>
</evidence>
<keyword evidence="4" id="KW-1185">Reference proteome</keyword>
<keyword evidence="3" id="KW-0966">Cell projection</keyword>
<dbReference type="Pfam" id="PF02120">
    <property type="entry name" value="Flg_hook"/>
    <property type="match status" value="1"/>
</dbReference>
<evidence type="ECO:0000313" key="4">
    <source>
        <dbReference type="Proteomes" id="UP000324324"/>
    </source>
</evidence>
<feature type="compositionally biased region" description="Gly residues" evidence="1">
    <location>
        <begin position="166"/>
        <end position="180"/>
    </location>
</feature>
<dbReference type="EMBL" id="VWRN01000009">
    <property type="protein sequence ID" value="KAA6133090.1"/>
    <property type="molecule type" value="Genomic_DNA"/>
</dbReference>
<keyword evidence="3" id="KW-0969">Cilium</keyword>
<name>A0A5M8BH79_9BURK</name>
<reference evidence="3 4" key="1">
    <citation type="submission" date="2019-09" db="EMBL/GenBank/DDBJ databases">
        <title>Isolation of a novel species in the genus Cupriavidus from patients with sepsis using whole genome sequencing.</title>
        <authorList>
            <person name="Kweon O.J."/>
            <person name="Lee M.-K."/>
        </authorList>
    </citation>
    <scope>NUCLEOTIDE SEQUENCE [LARGE SCALE GENOMIC DNA]</scope>
    <source>
        <strain evidence="3 4">MKL-01</strain>
    </source>
</reference>
<evidence type="ECO:0000259" key="2">
    <source>
        <dbReference type="Pfam" id="PF02120"/>
    </source>
</evidence>
<dbReference type="RefSeq" id="WP_150082076.1">
    <property type="nucleotide sequence ID" value="NZ_VWRN01000009.1"/>
</dbReference>
<dbReference type="Proteomes" id="UP000324324">
    <property type="component" value="Unassembled WGS sequence"/>
</dbReference>
<feature type="compositionally biased region" description="Low complexity" evidence="1">
    <location>
        <begin position="256"/>
        <end position="272"/>
    </location>
</feature>